<feature type="transmembrane region" description="Helical" evidence="7">
    <location>
        <begin position="225"/>
        <end position="246"/>
    </location>
</feature>
<feature type="transmembrane region" description="Helical" evidence="7">
    <location>
        <begin position="166"/>
        <end position="188"/>
    </location>
</feature>
<reference evidence="9 10" key="1">
    <citation type="journal article" date="2014" name="Nature">
        <title>An environmental bacterial taxon with a large and distinct metabolic repertoire.</title>
        <authorList>
            <person name="Wilson M.C."/>
            <person name="Mori T."/>
            <person name="Ruckert C."/>
            <person name="Uria A.R."/>
            <person name="Helf M.J."/>
            <person name="Takada K."/>
            <person name="Gernert C."/>
            <person name="Steffens U.A."/>
            <person name="Heycke N."/>
            <person name="Schmitt S."/>
            <person name="Rinke C."/>
            <person name="Helfrich E.J."/>
            <person name="Brachmann A.O."/>
            <person name="Gurgui C."/>
            <person name="Wakimoto T."/>
            <person name="Kracht M."/>
            <person name="Crusemann M."/>
            <person name="Hentschel U."/>
            <person name="Abe I."/>
            <person name="Matsunaga S."/>
            <person name="Kalinowski J."/>
            <person name="Takeyama H."/>
            <person name="Piel J."/>
        </authorList>
    </citation>
    <scope>NUCLEOTIDE SEQUENCE [LARGE SCALE GENOMIC DNA]</scope>
    <source>
        <strain evidence="10">TSY2</strain>
    </source>
</reference>
<keyword evidence="10" id="KW-1185">Reference proteome</keyword>
<evidence type="ECO:0000313" key="9">
    <source>
        <dbReference type="EMBL" id="ETX06641.1"/>
    </source>
</evidence>
<dbReference type="CDD" id="cd06173">
    <property type="entry name" value="MFS_MefA_like"/>
    <property type="match status" value="1"/>
</dbReference>
<feature type="transmembrane region" description="Helical" evidence="7">
    <location>
        <begin position="404"/>
        <end position="425"/>
    </location>
</feature>
<proteinExistence type="predicted"/>
<evidence type="ECO:0000256" key="1">
    <source>
        <dbReference type="ARBA" id="ARBA00004651"/>
    </source>
</evidence>
<feature type="transmembrane region" description="Helical" evidence="7">
    <location>
        <begin position="77"/>
        <end position="99"/>
    </location>
</feature>
<dbReference type="PROSITE" id="PS50850">
    <property type="entry name" value="MFS"/>
    <property type="match status" value="1"/>
</dbReference>
<dbReference type="InterPro" id="IPR036259">
    <property type="entry name" value="MFS_trans_sf"/>
</dbReference>
<comment type="subcellular location">
    <subcellularLocation>
        <location evidence="1">Cell membrane</location>
        <topology evidence="1">Multi-pass membrane protein</topology>
    </subcellularLocation>
</comment>
<evidence type="ECO:0000313" key="10">
    <source>
        <dbReference type="Proteomes" id="UP000019140"/>
    </source>
</evidence>
<evidence type="ECO:0000256" key="2">
    <source>
        <dbReference type="ARBA" id="ARBA00022448"/>
    </source>
</evidence>
<feature type="transmembrane region" description="Helical" evidence="7">
    <location>
        <begin position="316"/>
        <end position="334"/>
    </location>
</feature>
<sequence length="449" mass="47210">MKRPSLSSGFATFTVIWSGQLASLLGTGLTRFALLLWIYEQTGHATSIALLGFFSFGATVIVSPFAGVVVDRLDRRWVMIGADTGAGLMTVLLFILYSAGGLQVWHLYLTSALTGVFEAFQLPAFTAATTMLVPKSAYARVSGMRSLSTSIAEIGAPLLAGTLLSIIGLAGVMLIDIATFLIAVLALFRVRIPRPDGSAEPTAEPRNTRSDIGAGFRFILQRPGLAGLLIIYAGINLFGALTYMALMPTMVLARSGSDRMVLASVQAALGLGGLAGGLCVSLWGGPKRRIHGILAMTALSFLFGDFLFAIGRGVTVWVVAAFVAAFFIPFMFAANRVIWQAKVPPILQGRVFSVQGMLQRAMMPLGYLAAGPLADHVFEPAMAAGGVLVPFFSPLVGTGPGAGMALMFAGTAILGTAMCVIGYAFRAIRQVEDDLPDHDAALPPDALAA</sequence>
<feature type="transmembrane region" description="Helical" evidence="7">
    <location>
        <begin position="365"/>
        <end position="392"/>
    </location>
</feature>
<dbReference type="PANTHER" id="PTHR43266">
    <property type="entry name" value="MACROLIDE-EFFLUX PROTEIN"/>
    <property type="match status" value="1"/>
</dbReference>
<dbReference type="SUPFAM" id="SSF103473">
    <property type="entry name" value="MFS general substrate transporter"/>
    <property type="match status" value="1"/>
</dbReference>
<comment type="caution">
    <text evidence="9">The sequence shown here is derived from an EMBL/GenBank/DDBJ whole genome shotgun (WGS) entry which is preliminary data.</text>
</comment>
<dbReference type="Gene3D" id="1.20.1250.20">
    <property type="entry name" value="MFS general substrate transporter like domains"/>
    <property type="match status" value="1"/>
</dbReference>
<keyword evidence="6 7" id="KW-0472">Membrane</keyword>
<protein>
    <recommendedName>
        <fullName evidence="8">Major facilitator superfamily (MFS) profile domain-containing protein</fullName>
    </recommendedName>
</protein>
<organism evidence="9 10">
    <name type="scientific">Candidatus Entotheonella gemina</name>
    <dbReference type="NCBI Taxonomy" id="1429439"/>
    <lineage>
        <taxon>Bacteria</taxon>
        <taxon>Pseudomonadati</taxon>
        <taxon>Nitrospinota/Tectimicrobiota group</taxon>
        <taxon>Candidatus Tectimicrobiota</taxon>
        <taxon>Candidatus Entotheonellia</taxon>
        <taxon>Candidatus Entotheonellales</taxon>
        <taxon>Candidatus Entotheonellaceae</taxon>
        <taxon>Candidatus Entotheonella</taxon>
    </lineage>
</organism>
<feature type="domain" description="Major facilitator superfamily (MFS) profile" evidence="8">
    <location>
        <begin position="1"/>
        <end position="195"/>
    </location>
</feature>
<evidence type="ECO:0000256" key="7">
    <source>
        <dbReference type="SAM" id="Phobius"/>
    </source>
</evidence>
<dbReference type="GO" id="GO:0005886">
    <property type="term" value="C:plasma membrane"/>
    <property type="evidence" value="ECO:0007669"/>
    <property type="project" value="UniProtKB-SubCell"/>
</dbReference>
<dbReference type="InterPro" id="IPR020846">
    <property type="entry name" value="MFS_dom"/>
</dbReference>
<name>W4M9P1_9BACT</name>
<accession>W4M9P1</accession>
<feature type="transmembrane region" description="Helical" evidence="7">
    <location>
        <begin position="21"/>
        <end position="39"/>
    </location>
</feature>
<gene>
    <name evidence="9" type="ORF">ETSY2_15900</name>
</gene>
<evidence type="ECO:0000259" key="8">
    <source>
        <dbReference type="PROSITE" id="PS50850"/>
    </source>
</evidence>
<dbReference type="Pfam" id="PF07690">
    <property type="entry name" value="MFS_1"/>
    <property type="match status" value="1"/>
</dbReference>
<dbReference type="HOGENOM" id="CLU_034180_16_0_7"/>
<evidence type="ECO:0000256" key="4">
    <source>
        <dbReference type="ARBA" id="ARBA00022692"/>
    </source>
</evidence>
<dbReference type="PANTHER" id="PTHR43266:SF2">
    <property type="entry name" value="MAJOR FACILITATOR SUPERFAMILY (MFS) PROFILE DOMAIN-CONTAINING PROTEIN"/>
    <property type="match status" value="1"/>
</dbReference>
<evidence type="ECO:0000256" key="6">
    <source>
        <dbReference type="ARBA" id="ARBA00023136"/>
    </source>
</evidence>
<keyword evidence="3" id="KW-1003">Cell membrane</keyword>
<keyword evidence="2" id="KW-0813">Transport</keyword>
<keyword evidence="4 7" id="KW-0812">Transmembrane</keyword>
<dbReference type="EMBL" id="AZHX01000646">
    <property type="protein sequence ID" value="ETX06641.1"/>
    <property type="molecule type" value="Genomic_DNA"/>
</dbReference>
<dbReference type="AlphaFoldDB" id="W4M9P1"/>
<evidence type="ECO:0000256" key="3">
    <source>
        <dbReference type="ARBA" id="ARBA00022475"/>
    </source>
</evidence>
<dbReference type="GO" id="GO:0022857">
    <property type="term" value="F:transmembrane transporter activity"/>
    <property type="evidence" value="ECO:0007669"/>
    <property type="project" value="InterPro"/>
</dbReference>
<evidence type="ECO:0000256" key="5">
    <source>
        <dbReference type="ARBA" id="ARBA00022989"/>
    </source>
</evidence>
<dbReference type="Proteomes" id="UP000019140">
    <property type="component" value="Unassembled WGS sequence"/>
</dbReference>
<keyword evidence="5 7" id="KW-1133">Transmembrane helix</keyword>
<feature type="transmembrane region" description="Helical" evidence="7">
    <location>
        <begin position="261"/>
        <end position="283"/>
    </location>
</feature>
<dbReference type="InterPro" id="IPR011701">
    <property type="entry name" value="MFS"/>
</dbReference>
<feature type="transmembrane region" description="Helical" evidence="7">
    <location>
        <begin position="45"/>
        <end position="70"/>
    </location>
</feature>
<feature type="transmembrane region" description="Helical" evidence="7">
    <location>
        <begin position="290"/>
        <end position="310"/>
    </location>
</feature>